<evidence type="ECO:0000256" key="3">
    <source>
        <dbReference type="RuleBase" id="RU367091"/>
    </source>
</evidence>
<name>A0AA39RA65_9LECA</name>
<dbReference type="GO" id="GO:0072546">
    <property type="term" value="C:EMC complex"/>
    <property type="evidence" value="ECO:0007669"/>
    <property type="project" value="UniProtKB-UniRule"/>
</dbReference>
<feature type="domain" description="EMC2 TPR-like" evidence="4">
    <location>
        <begin position="109"/>
        <end position="206"/>
    </location>
</feature>
<evidence type="ECO:0000256" key="1">
    <source>
        <dbReference type="ARBA" id="ARBA00022737"/>
    </source>
</evidence>
<evidence type="ECO:0000313" key="5">
    <source>
        <dbReference type="EMBL" id="KAK0516366.1"/>
    </source>
</evidence>
<proteinExistence type="inferred from homology"/>
<evidence type="ECO:0000259" key="4">
    <source>
        <dbReference type="Pfam" id="PF22890"/>
    </source>
</evidence>
<keyword evidence="6" id="KW-1185">Reference proteome</keyword>
<organism evidence="5 6">
    <name type="scientific">Cladonia borealis</name>
    <dbReference type="NCBI Taxonomy" id="184061"/>
    <lineage>
        <taxon>Eukaryota</taxon>
        <taxon>Fungi</taxon>
        <taxon>Dikarya</taxon>
        <taxon>Ascomycota</taxon>
        <taxon>Pezizomycotina</taxon>
        <taxon>Lecanoromycetes</taxon>
        <taxon>OSLEUM clade</taxon>
        <taxon>Lecanoromycetidae</taxon>
        <taxon>Lecanorales</taxon>
        <taxon>Lecanorineae</taxon>
        <taxon>Cladoniaceae</taxon>
        <taxon>Cladonia</taxon>
    </lineage>
</organism>
<dbReference type="SUPFAM" id="SSF48452">
    <property type="entry name" value="TPR-like"/>
    <property type="match status" value="1"/>
</dbReference>
<evidence type="ECO:0000313" key="6">
    <source>
        <dbReference type="Proteomes" id="UP001166286"/>
    </source>
</evidence>
<keyword evidence="1" id="KW-0677">Repeat</keyword>
<dbReference type="InterPro" id="IPR011990">
    <property type="entry name" value="TPR-like_helical_dom_sf"/>
</dbReference>
<dbReference type="InterPro" id="IPR055217">
    <property type="entry name" value="TPR_EMC2"/>
</dbReference>
<keyword evidence="2" id="KW-0802">TPR repeat</keyword>
<dbReference type="InterPro" id="IPR039856">
    <property type="entry name" value="EMC2-like"/>
</dbReference>
<gene>
    <name evidence="5" type="ORF">JMJ35_000969</name>
</gene>
<dbReference type="Pfam" id="PF22890">
    <property type="entry name" value="TPR_EMC2"/>
    <property type="match status" value="1"/>
</dbReference>
<comment type="function">
    <text evidence="3">Part of the endoplasmic reticulum membrane protein complex (EMC) that enables the energy-independent insertion into endoplasmic reticulum membranes of newly synthesized membrane proteins.</text>
</comment>
<reference evidence="5" key="1">
    <citation type="submission" date="2023-03" db="EMBL/GenBank/DDBJ databases">
        <title>Complete genome of Cladonia borealis.</title>
        <authorList>
            <person name="Park H."/>
        </authorList>
    </citation>
    <scope>NUCLEOTIDE SEQUENCE</scope>
    <source>
        <strain evidence="5">ANT050790</strain>
    </source>
</reference>
<sequence length="322" mass="35745">MSLSTPLRQSNSEALSLAQQTTQYLQKHASTGTSIPIPFISYPESTEIWMMYEKLLLACLRTGDDKAAHLCLEKLIDRFGATNERVMGLRGLYQEAVAKDDAALGRILKEYNEVLAEDPVNTPVAKRRIALLQSLSRTTEAINALTELLESSPTDIEAWTELSDLYLSQSLFPQAVFCLEEVLLVAPSAWNIHARLGEILYISATSSSNETADSKTFAEAMRRFCRSVELCDDYLRGYYGLKLTTDRLLSALPNDSTITGQMVSTDNGELPMPSTTTVRKLNERATFKLAEITRDTTGKGLNYAEVVAAKALLDKSTQVRQR</sequence>
<dbReference type="PANTHER" id="PTHR12760">
    <property type="entry name" value="TETRATRICOPEPTIDE REPEAT PROTEIN"/>
    <property type="match status" value="1"/>
</dbReference>
<comment type="subunit">
    <text evidence="3">Component of the ER membrane protein complex (EMC).</text>
</comment>
<evidence type="ECO:0000256" key="2">
    <source>
        <dbReference type="ARBA" id="ARBA00022803"/>
    </source>
</evidence>
<keyword evidence="3" id="KW-0256">Endoplasmic reticulum</keyword>
<comment type="similarity">
    <text evidence="3">Belongs to the EMC2 family.</text>
</comment>
<protein>
    <recommendedName>
        <fullName evidence="3">ER membrane protein complex subunit 2</fullName>
    </recommendedName>
</protein>
<dbReference type="Proteomes" id="UP001166286">
    <property type="component" value="Unassembled WGS sequence"/>
</dbReference>
<dbReference type="AlphaFoldDB" id="A0AA39RA65"/>
<accession>A0AA39RA65</accession>
<comment type="caution">
    <text evidence="5">The sequence shown here is derived from an EMBL/GenBank/DDBJ whole genome shotgun (WGS) entry which is preliminary data.</text>
</comment>
<dbReference type="Gene3D" id="1.25.40.10">
    <property type="entry name" value="Tetratricopeptide repeat domain"/>
    <property type="match status" value="1"/>
</dbReference>
<comment type="subcellular location">
    <subcellularLocation>
        <location evidence="3">Endoplasmic reticulum membrane</location>
        <topology evidence="3">Peripheral membrane protein</topology>
        <orientation evidence="3">Cytoplasmic side</orientation>
    </subcellularLocation>
</comment>
<dbReference type="FunFam" id="1.25.40.10:FF:001208">
    <property type="entry name" value="Tetratricopeptide repeat domain-containing protein"/>
    <property type="match status" value="1"/>
</dbReference>
<keyword evidence="3" id="KW-0472">Membrane</keyword>
<dbReference type="EMBL" id="JAFEKC020000002">
    <property type="protein sequence ID" value="KAK0516366.1"/>
    <property type="molecule type" value="Genomic_DNA"/>
</dbReference>